<feature type="signal peptide" evidence="1">
    <location>
        <begin position="1"/>
        <end position="23"/>
    </location>
</feature>
<evidence type="ECO:0008006" key="4">
    <source>
        <dbReference type="Google" id="ProtNLM"/>
    </source>
</evidence>
<dbReference type="Pfam" id="PF11153">
    <property type="entry name" value="DUF2931"/>
    <property type="match status" value="1"/>
</dbReference>
<gene>
    <name evidence="2" type="ORF">SAMN05421766_10722</name>
</gene>
<evidence type="ECO:0000313" key="2">
    <source>
        <dbReference type="EMBL" id="SIT01480.1"/>
    </source>
</evidence>
<accession>A0ABY1L0V3</accession>
<dbReference type="EMBL" id="FTOB01000007">
    <property type="protein sequence ID" value="SIT01480.1"/>
    <property type="molecule type" value="Genomic_DNA"/>
</dbReference>
<protein>
    <recommendedName>
        <fullName evidence="4">DUF2931 family protein</fullName>
    </recommendedName>
</protein>
<comment type="caution">
    <text evidence="2">The sequence shown here is derived from an EMBL/GenBank/DDBJ whole genome shotgun (WGS) entry which is preliminary data.</text>
</comment>
<evidence type="ECO:0000313" key="3">
    <source>
        <dbReference type="Proteomes" id="UP000185728"/>
    </source>
</evidence>
<sequence>MTKKNLIKKSALGFFILGCICLAACQSNLFMNKYEYTSGITAARYYPAYIIDGGFHYPGGGVYIPNDRVLSLGTWGMTSTTHVSGEDFKPVPDSFSISWLCLAERQSYSGTFDLPVKKLDSLFKTGFKDRLNRQKTYNKLIVGVAPGGVVVVWISGGDLELEIGRYQAEKIPPIDIKSYMPSSDYKDTDDFIDFQLSTLDETAKAALDVNNIPFGQWDKWRKRYTWHPSFKFKNNQKLRNLVFNFYNGEGFFIKKPNPILTEDRSWGVPKYIKPTWYAGDTLYGAIIELDETETFEAFQHIFEQENSAHPQFMVEVDKYNSEIKVYLKNEARTIELVKARKNIYLQR</sequence>
<reference evidence="2 3" key="1">
    <citation type="submission" date="2017-01" db="EMBL/GenBank/DDBJ databases">
        <authorList>
            <person name="Varghese N."/>
            <person name="Submissions S."/>
        </authorList>
    </citation>
    <scope>NUCLEOTIDE SEQUENCE [LARGE SCALE GENOMIC DNA]</scope>
    <source>
        <strain evidence="2 3">DSM 2061</strain>
    </source>
</reference>
<dbReference type="Proteomes" id="UP000185728">
    <property type="component" value="Unassembled WGS sequence"/>
</dbReference>
<proteinExistence type="predicted"/>
<dbReference type="InterPro" id="IPR021326">
    <property type="entry name" value="DUF2931"/>
</dbReference>
<name>A0ABY1L0V3_9FLAO</name>
<keyword evidence="3" id="KW-1185">Reference proteome</keyword>
<organism evidence="2 3">
    <name type="scientific">Zobellia uliginosa</name>
    <dbReference type="NCBI Taxonomy" id="143224"/>
    <lineage>
        <taxon>Bacteria</taxon>
        <taxon>Pseudomonadati</taxon>
        <taxon>Bacteroidota</taxon>
        <taxon>Flavobacteriia</taxon>
        <taxon>Flavobacteriales</taxon>
        <taxon>Flavobacteriaceae</taxon>
        <taxon>Zobellia</taxon>
    </lineage>
</organism>
<keyword evidence="1" id="KW-0732">Signal</keyword>
<feature type="chain" id="PRO_5046170873" description="DUF2931 family protein" evidence="1">
    <location>
        <begin position="24"/>
        <end position="347"/>
    </location>
</feature>
<evidence type="ECO:0000256" key="1">
    <source>
        <dbReference type="SAM" id="SignalP"/>
    </source>
</evidence>